<dbReference type="EMBL" id="KN833743">
    <property type="protein sequence ID" value="KIK22098.1"/>
    <property type="molecule type" value="Genomic_DNA"/>
</dbReference>
<keyword evidence="3" id="KW-1185">Reference proteome</keyword>
<reference evidence="2 3" key="1">
    <citation type="submission" date="2014-04" db="EMBL/GenBank/DDBJ databases">
        <authorList>
            <consortium name="DOE Joint Genome Institute"/>
            <person name="Kuo A."/>
            <person name="Kohler A."/>
            <person name="Costa M.D."/>
            <person name="Nagy L.G."/>
            <person name="Floudas D."/>
            <person name="Copeland A."/>
            <person name="Barry K.W."/>
            <person name="Cichocki N."/>
            <person name="Veneault-Fourrey C."/>
            <person name="LaButti K."/>
            <person name="Lindquist E.A."/>
            <person name="Lipzen A."/>
            <person name="Lundell T."/>
            <person name="Morin E."/>
            <person name="Murat C."/>
            <person name="Sun H."/>
            <person name="Tunlid A."/>
            <person name="Henrissat B."/>
            <person name="Grigoriev I.V."/>
            <person name="Hibbett D.S."/>
            <person name="Martin F."/>
            <person name="Nordberg H.P."/>
            <person name="Cantor M.N."/>
            <person name="Hua S.X."/>
        </authorList>
    </citation>
    <scope>NUCLEOTIDE SEQUENCE [LARGE SCALE GENOMIC DNA]</scope>
    <source>
        <strain evidence="2 3">441</strain>
    </source>
</reference>
<reference evidence="3" key="2">
    <citation type="submission" date="2015-01" db="EMBL/GenBank/DDBJ databases">
        <title>Evolutionary Origins and Diversification of the Mycorrhizal Mutualists.</title>
        <authorList>
            <consortium name="DOE Joint Genome Institute"/>
            <consortium name="Mycorrhizal Genomics Consortium"/>
            <person name="Kohler A."/>
            <person name="Kuo A."/>
            <person name="Nagy L.G."/>
            <person name="Floudas D."/>
            <person name="Copeland A."/>
            <person name="Barry K.W."/>
            <person name="Cichocki N."/>
            <person name="Veneault-Fourrey C."/>
            <person name="LaButti K."/>
            <person name="Lindquist E.A."/>
            <person name="Lipzen A."/>
            <person name="Lundell T."/>
            <person name="Morin E."/>
            <person name="Murat C."/>
            <person name="Riley R."/>
            <person name="Ohm R."/>
            <person name="Sun H."/>
            <person name="Tunlid A."/>
            <person name="Henrissat B."/>
            <person name="Grigoriev I.V."/>
            <person name="Hibbett D.S."/>
            <person name="Martin F."/>
        </authorList>
    </citation>
    <scope>NUCLEOTIDE SEQUENCE [LARGE SCALE GENOMIC DNA]</scope>
    <source>
        <strain evidence="3">441</strain>
    </source>
</reference>
<feature type="compositionally biased region" description="Polar residues" evidence="1">
    <location>
        <begin position="1"/>
        <end position="25"/>
    </location>
</feature>
<accession>A0A0C9ZQV5</accession>
<evidence type="ECO:0000313" key="3">
    <source>
        <dbReference type="Proteomes" id="UP000054018"/>
    </source>
</evidence>
<name>A0A0C9ZQV5_9AGAM</name>
<gene>
    <name evidence="2" type="ORF">PISMIDRAFT_680610</name>
</gene>
<evidence type="ECO:0000256" key="1">
    <source>
        <dbReference type="SAM" id="MobiDB-lite"/>
    </source>
</evidence>
<sequence>MTVPTQDANIVSERTTSCTHEQGVSHQLPDPASERKPVQSQLPWGRSRRKALSQQKSQSD</sequence>
<dbReference type="Proteomes" id="UP000054018">
    <property type="component" value="Unassembled WGS sequence"/>
</dbReference>
<dbReference type="HOGENOM" id="CLU_2942697_0_0_1"/>
<protein>
    <submittedName>
        <fullName evidence="2">Uncharacterized protein</fullName>
    </submittedName>
</protein>
<feature type="region of interest" description="Disordered" evidence="1">
    <location>
        <begin position="1"/>
        <end position="60"/>
    </location>
</feature>
<organism evidence="2 3">
    <name type="scientific">Pisolithus microcarpus 441</name>
    <dbReference type="NCBI Taxonomy" id="765257"/>
    <lineage>
        <taxon>Eukaryota</taxon>
        <taxon>Fungi</taxon>
        <taxon>Dikarya</taxon>
        <taxon>Basidiomycota</taxon>
        <taxon>Agaricomycotina</taxon>
        <taxon>Agaricomycetes</taxon>
        <taxon>Agaricomycetidae</taxon>
        <taxon>Boletales</taxon>
        <taxon>Sclerodermatineae</taxon>
        <taxon>Pisolithaceae</taxon>
        <taxon>Pisolithus</taxon>
    </lineage>
</organism>
<evidence type="ECO:0000313" key="2">
    <source>
        <dbReference type="EMBL" id="KIK22098.1"/>
    </source>
</evidence>
<proteinExistence type="predicted"/>
<dbReference type="AlphaFoldDB" id="A0A0C9ZQV5"/>